<comment type="caution">
    <text evidence="1">The sequence shown here is derived from an EMBL/GenBank/DDBJ whole genome shotgun (WGS) entry which is preliminary data.</text>
</comment>
<reference evidence="1" key="2">
    <citation type="submission" date="2023-05" db="EMBL/GenBank/DDBJ databases">
        <authorList>
            <consortium name="Lawrence Berkeley National Laboratory"/>
            <person name="Steindorff A."/>
            <person name="Hensen N."/>
            <person name="Bonometti L."/>
            <person name="Westerberg I."/>
            <person name="Brannstrom I.O."/>
            <person name="Guillou S."/>
            <person name="Cros-Aarteil S."/>
            <person name="Calhoun S."/>
            <person name="Haridas S."/>
            <person name="Kuo A."/>
            <person name="Mondo S."/>
            <person name="Pangilinan J."/>
            <person name="Riley R."/>
            <person name="Labutti K."/>
            <person name="Andreopoulos B."/>
            <person name="Lipzen A."/>
            <person name="Chen C."/>
            <person name="Yanf M."/>
            <person name="Daum C."/>
            <person name="Ng V."/>
            <person name="Clum A."/>
            <person name="Ohm R."/>
            <person name="Martin F."/>
            <person name="Silar P."/>
            <person name="Natvig D."/>
            <person name="Lalanne C."/>
            <person name="Gautier V."/>
            <person name="Ament-Velasquez S.L."/>
            <person name="Kruys A."/>
            <person name="Hutchinson M.I."/>
            <person name="Powell A.J."/>
            <person name="Barry K."/>
            <person name="Miller A.N."/>
            <person name="Grigoriev I.V."/>
            <person name="Debuchy R."/>
            <person name="Gladieux P."/>
            <person name="Thoren M.H."/>
            <person name="Johannesson H."/>
        </authorList>
    </citation>
    <scope>NUCLEOTIDE SEQUENCE</scope>
    <source>
        <strain evidence="1">CBS 508.74</strain>
    </source>
</reference>
<keyword evidence="2" id="KW-1185">Reference proteome</keyword>
<evidence type="ECO:0000313" key="1">
    <source>
        <dbReference type="EMBL" id="KAK4108574.1"/>
    </source>
</evidence>
<proteinExistence type="predicted"/>
<evidence type="ECO:0000313" key="2">
    <source>
        <dbReference type="Proteomes" id="UP001302812"/>
    </source>
</evidence>
<sequence length="215" mass="24243">MPMVHRRVSGPAVDRHCAASEVEQFDRIEFFAFRSESILRKGWLRNARDGERYGVPGPRIPASDLASPGSCLAVYQIPIPCPRRKGCEGRIELRASQVCRGRLLLPLRYTTLPIGGESRKGDLTYDPQTHHHVGEGRTISSKSLMLGNIPCRVSHSEWIRVVNLWHIRSIPGMCAHRKQGKHQRQQPRCHLHNGADPSSLVVNTHLKLEDGQDAW</sequence>
<dbReference type="GeneID" id="89933732"/>
<protein>
    <submittedName>
        <fullName evidence="1">Uncharacterized protein</fullName>
    </submittedName>
</protein>
<reference evidence="1" key="1">
    <citation type="journal article" date="2023" name="Mol. Phylogenet. Evol.">
        <title>Genome-scale phylogeny and comparative genomics of the fungal order Sordariales.</title>
        <authorList>
            <person name="Hensen N."/>
            <person name="Bonometti L."/>
            <person name="Westerberg I."/>
            <person name="Brannstrom I.O."/>
            <person name="Guillou S."/>
            <person name="Cros-Aarteil S."/>
            <person name="Calhoun S."/>
            <person name="Haridas S."/>
            <person name="Kuo A."/>
            <person name="Mondo S."/>
            <person name="Pangilinan J."/>
            <person name="Riley R."/>
            <person name="LaButti K."/>
            <person name="Andreopoulos B."/>
            <person name="Lipzen A."/>
            <person name="Chen C."/>
            <person name="Yan M."/>
            <person name="Daum C."/>
            <person name="Ng V."/>
            <person name="Clum A."/>
            <person name="Steindorff A."/>
            <person name="Ohm R.A."/>
            <person name="Martin F."/>
            <person name="Silar P."/>
            <person name="Natvig D.O."/>
            <person name="Lalanne C."/>
            <person name="Gautier V."/>
            <person name="Ament-Velasquez S.L."/>
            <person name="Kruys A."/>
            <person name="Hutchinson M.I."/>
            <person name="Powell A.J."/>
            <person name="Barry K."/>
            <person name="Miller A.N."/>
            <person name="Grigoriev I.V."/>
            <person name="Debuchy R."/>
            <person name="Gladieux P."/>
            <person name="Hiltunen Thoren M."/>
            <person name="Johannesson H."/>
        </authorList>
    </citation>
    <scope>NUCLEOTIDE SEQUENCE</scope>
    <source>
        <strain evidence="1">CBS 508.74</strain>
    </source>
</reference>
<dbReference type="AlphaFoldDB" id="A0AAN6QGY0"/>
<organism evidence="1 2">
    <name type="scientific">Canariomyces notabilis</name>
    <dbReference type="NCBI Taxonomy" id="2074819"/>
    <lineage>
        <taxon>Eukaryota</taxon>
        <taxon>Fungi</taxon>
        <taxon>Dikarya</taxon>
        <taxon>Ascomycota</taxon>
        <taxon>Pezizomycotina</taxon>
        <taxon>Sordariomycetes</taxon>
        <taxon>Sordariomycetidae</taxon>
        <taxon>Sordariales</taxon>
        <taxon>Chaetomiaceae</taxon>
        <taxon>Canariomyces</taxon>
    </lineage>
</organism>
<gene>
    <name evidence="1" type="ORF">N656DRAFT_424390</name>
</gene>
<dbReference type="Proteomes" id="UP001302812">
    <property type="component" value="Unassembled WGS sequence"/>
</dbReference>
<name>A0AAN6QGY0_9PEZI</name>
<dbReference type="RefSeq" id="XP_064666144.1">
    <property type="nucleotide sequence ID" value="XM_064809608.1"/>
</dbReference>
<dbReference type="EMBL" id="MU853362">
    <property type="protein sequence ID" value="KAK4108574.1"/>
    <property type="molecule type" value="Genomic_DNA"/>
</dbReference>
<accession>A0AAN6QGY0</accession>